<organism evidence="3 4">
    <name type="scientific">Sporolactobacillus laevolacticus DSM 442</name>
    <dbReference type="NCBI Taxonomy" id="1395513"/>
    <lineage>
        <taxon>Bacteria</taxon>
        <taxon>Bacillati</taxon>
        <taxon>Bacillota</taxon>
        <taxon>Bacilli</taxon>
        <taxon>Bacillales</taxon>
        <taxon>Sporolactobacillaceae</taxon>
        <taxon>Sporolactobacillus</taxon>
    </lineage>
</organism>
<dbReference type="PROSITE" id="PS00924">
    <property type="entry name" value="ASP_GLU_RACEMASE_2"/>
    <property type="match status" value="1"/>
</dbReference>
<dbReference type="EMBL" id="AWTC01000031">
    <property type="protein sequence ID" value="EST10238.1"/>
    <property type="molecule type" value="Genomic_DNA"/>
</dbReference>
<comment type="similarity">
    <text evidence="1">Belongs to the aspartate/glutamate racemases family.</text>
</comment>
<dbReference type="NCBIfam" id="TIGR00035">
    <property type="entry name" value="asp_race"/>
    <property type="match status" value="1"/>
</dbReference>
<proteinExistence type="inferred from homology"/>
<dbReference type="PATRIC" id="fig|1395513.3.peg.3693"/>
<evidence type="ECO:0000313" key="4">
    <source>
        <dbReference type="Proteomes" id="UP000018296"/>
    </source>
</evidence>
<dbReference type="InterPro" id="IPR001920">
    <property type="entry name" value="Asp/Glu_race"/>
</dbReference>
<dbReference type="InterPro" id="IPR033134">
    <property type="entry name" value="Asp/Glu_racemase_AS_2"/>
</dbReference>
<evidence type="ECO:0000313" key="3">
    <source>
        <dbReference type="EMBL" id="EST10238.1"/>
    </source>
</evidence>
<dbReference type="STRING" id="1395513.P343_18310"/>
<evidence type="ECO:0000256" key="1">
    <source>
        <dbReference type="ARBA" id="ARBA00007847"/>
    </source>
</evidence>
<dbReference type="PANTHER" id="PTHR21198:SF7">
    <property type="entry name" value="ASPARTATE-GLUTAMATE RACEMASE FAMILY"/>
    <property type="match status" value="1"/>
</dbReference>
<dbReference type="Gene3D" id="3.40.50.1860">
    <property type="match status" value="2"/>
</dbReference>
<dbReference type="SUPFAM" id="SSF53681">
    <property type="entry name" value="Aspartate/glutamate racemase"/>
    <property type="match status" value="2"/>
</dbReference>
<dbReference type="InterPro" id="IPR004380">
    <property type="entry name" value="Asp_race"/>
</dbReference>
<accession>V6ITR4</accession>
<name>V6ITR4_9BACL</name>
<dbReference type="eggNOG" id="COG1794">
    <property type="taxonomic scope" value="Bacteria"/>
</dbReference>
<evidence type="ECO:0000256" key="2">
    <source>
        <dbReference type="ARBA" id="ARBA00023235"/>
    </source>
</evidence>
<comment type="caution">
    <text evidence="3">The sequence shown here is derived from an EMBL/GenBank/DDBJ whole genome shotgun (WGS) entry which is preliminary data.</text>
</comment>
<dbReference type="PANTHER" id="PTHR21198">
    <property type="entry name" value="GLUTAMATE RACEMASE"/>
    <property type="match status" value="1"/>
</dbReference>
<dbReference type="Proteomes" id="UP000018296">
    <property type="component" value="Unassembled WGS sequence"/>
</dbReference>
<gene>
    <name evidence="3" type="ORF">P343_18310</name>
</gene>
<dbReference type="InterPro" id="IPR015942">
    <property type="entry name" value="Asp/Glu/hydantoin_racemase"/>
</dbReference>
<dbReference type="Pfam" id="PF01177">
    <property type="entry name" value="Asp_Glu_race"/>
    <property type="match status" value="1"/>
</dbReference>
<keyword evidence="2" id="KW-0413">Isomerase</keyword>
<sequence length="235" mass="27028">MKGSKKRLGILGGISAASTQKYYQKLTDLYYSLEKDYYYPEILINSLDFQYFTDLENEKRTTEYIQYIVSSIHQLQKAGADVIIMAANSPHSVYDEVKTRVQVPIISIVETTAQKAKELNLKKVLLTGIKYTMQSDFYQRKFKTYGIDVIVPDEQEQIQIDEIIFKELAIGKFLQSSRESILKIINGKNVDGVILGCTELPLLIKQENCRIPILDTLTLHVEKTLYNLLCKLKER</sequence>
<dbReference type="GO" id="GO:0047661">
    <property type="term" value="F:amino-acid racemase activity"/>
    <property type="evidence" value="ECO:0007669"/>
    <property type="project" value="InterPro"/>
</dbReference>
<dbReference type="OrthoDB" id="9803739at2"/>
<keyword evidence="4" id="KW-1185">Reference proteome</keyword>
<reference evidence="3 4" key="1">
    <citation type="journal article" date="2013" name="Genome Announc.">
        <title>Genome Sequence of Sporolactobacillus laevolacticus DSM442, an Efficient Polymer-Grade D-Lactate Producer from Agricultural Waste Cottonseed as a Nitrogen Source.</title>
        <authorList>
            <person name="Wang H."/>
            <person name="Wang L."/>
            <person name="Ju J."/>
            <person name="Yu B."/>
            <person name="Ma Y."/>
        </authorList>
    </citation>
    <scope>NUCLEOTIDE SEQUENCE [LARGE SCALE GENOMIC DNA]</scope>
    <source>
        <strain evidence="3 4">DSM 442</strain>
    </source>
</reference>
<protein>
    <submittedName>
        <fullName evidence="3">Aspartate racemase</fullName>
    </submittedName>
</protein>
<dbReference type="RefSeq" id="WP_023511821.1">
    <property type="nucleotide sequence ID" value="NZ_AWTC01000031.1"/>
</dbReference>
<dbReference type="AlphaFoldDB" id="V6ITR4"/>